<dbReference type="SUPFAM" id="SSF118215">
    <property type="entry name" value="Proton glutamate symport protein"/>
    <property type="match status" value="1"/>
</dbReference>
<dbReference type="GO" id="GO:0015293">
    <property type="term" value="F:symporter activity"/>
    <property type="evidence" value="ECO:0007669"/>
    <property type="project" value="UniProtKB-KW"/>
</dbReference>
<evidence type="ECO:0000256" key="6">
    <source>
        <dbReference type="ARBA" id="ARBA00023136"/>
    </source>
</evidence>
<evidence type="ECO:0000256" key="7">
    <source>
        <dbReference type="ARBA" id="ARBA00023180"/>
    </source>
</evidence>
<dbReference type="PANTHER" id="PTHR11958">
    <property type="entry name" value="SODIUM/DICARBOXYLATE SYMPORTER-RELATED"/>
    <property type="match status" value="1"/>
</dbReference>
<keyword evidence="10" id="KW-1185">Reference proteome</keyword>
<dbReference type="PRINTS" id="PR00173">
    <property type="entry name" value="EDTRNSPORT"/>
</dbReference>
<evidence type="ECO:0000256" key="8">
    <source>
        <dbReference type="SAM" id="Phobius"/>
    </source>
</evidence>
<evidence type="ECO:0000256" key="3">
    <source>
        <dbReference type="ARBA" id="ARBA00022692"/>
    </source>
</evidence>
<keyword evidence="3 8" id="KW-0812">Transmembrane</keyword>
<keyword evidence="7" id="KW-0325">Glycoprotein</keyword>
<dbReference type="EMBL" id="CP036290">
    <property type="protein sequence ID" value="QDU84594.1"/>
    <property type="molecule type" value="Genomic_DNA"/>
</dbReference>
<dbReference type="Proteomes" id="UP000319342">
    <property type="component" value="Chromosome"/>
</dbReference>
<dbReference type="InterPro" id="IPR036458">
    <property type="entry name" value="Na:dicarbo_symporter_sf"/>
</dbReference>
<reference evidence="9 10" key="1">
    <citation type="submission" date="2019-02" db="EMBL/GenBank/DDBJ databases">
        <title>Deep-cultivation of Planctomycetes and their phenomic and genomic characterization uncovers novel biology.</title>
        <authorList>
            <person name="Wiegand S."/>
            <person name="Jogler M."/>
            <person name="Boedeker C."/>
            <person name="Pinto D."/>
            <person name="Vollmers J."/>
            <person name="Rivas-Marin E."/>
            <person name="Kohn T."/>
            <person name="Peeters S.H."/>
            <person name="Heuer A."/>
            <person name="Rast P."/>
            <person name="Oberbeckmann S."/>
            <person name="Bunk B."/>
            <person name="Jeske O."/>
            <person name="Meyerdierks A."/>
            <person name="Storesund J.E."/>
            <person name="Kallscheuer N."/>
            <person name="Luecker S."/>
            <person name="Lage O.M."/>
            <person name="Pohl T."/>
            <person name="Merkel B.J."/>
            <person name="Hornburger P."/>
            <person name="Mueller R.-W."/>
            <person name="Bruemmer F."/>
            <person name="Labrenz M."/>
            <person name="Spormann A.M."/>
            <person name="Op den Camp H."/>
            <person name="Overmann J."/>
            <person name="Amann R."/>
            <person name="Jetten M.S.M."/>
            <person name="Mascher T."/>
            <person name="Medema M.H."/>
            <person name="Devos D.P."/>
            <person name="Kaster A.-K."/>
            <person name="Ovreas L."/>
            <person name="Rohde M."/>
            <person name="Galperin M.Y."/>
            <person name="Jogler C."/>
        </authorList>
    </citation>
    <scope>NUCLEOTIDE SEQUENCE [LARGE SCALE GENOMIC DNA]</scope>
    <source>
        <strain evidence="9 10">Pla163</strain>
    </source>
</reference>
<feature type="transmembrane region" description="Helical" evidence="8">
    <location>
        <begin position="447"/>
        <end position="469"/>
    </location>
</feature>
<sequence length="508" mass="53055">MAFHWKVLLWMVAGMLLGVGLQVFTDAPVAVGIEGRAEPGVLVVESVSGGAAVKIGAVEVGDRVVAAWTERGVADTRVQVAAPDDLAGLAAGRTPGETLWLELEGGEFRALPLALDPSSTRAAWIVPFDFAAKLFMQLLKMLIVPLVLTSIVAGVAGVGTLGALRRLGLKTFAYYIGTSLLAVLLGQALVTVIAPGDGANLGLGQAVKGTEKLGFADILLRMIPENVPAALTSNGAMLSVIFFALILGIAISRSGEPHGARMGRFFESAFDVMMRMAEMVLALLPYGVFALMVRVVGQTGLEAFQPLALYMFTVAVALVLHSCVTLPIVMRLIGGLSPVRWARAMSPALMTAFSTSSSSMTLPVTMETVEKRGRVSNKVSSFCLPLGATINMDGTALYECIGVIFLAQYYASSGLGFELTFGVQAMVVLMALLASIGAAGIPSAGLVMMLTILSAIGLPLEGAALLLAVDRPLDMLRTVVNVWSDSCGAAVLARTEGEEGPLEPLTTG</sequence>
<evidence type="ECO:0000256" key="5">
    <source>
        <dbReference type="ARBA" id="ARBA00022989"/>
    </source>
</evidence>
<dbReference type="RefSeq" id="WP_145186425.1">
    <property type="nucleotide sequence ID" value="NZ_CP036290.1"/>
</dbReference>
<keyword evidence="6 8" id="KW-0472">Membrane</keyword>
<comment type="subcellular location">
    <subcellularLocation>
        <location evidence="1">Membrane</location>
        <topology evidence="1">Multi-pass membrane protein</topology>
    </subcellularLocation>
</comment>
<dbReference type="Gene3D" id="1.10.3860.10">
    <property type="entry name" value="Sodium:dicarboxylate symporter"/>
    <property type="match status" value="1"/>
</dbReference>
<feature type="transmembrane region" description="Helical" evidence="8">
    <location>
        <begin position="419"/>
        <end position="441"/>
    </location>
</feature>
<keyword evidence="2" id="KW-0813">Transport</keyword>
<dbReference type="PANTHER" id="PTHR11958:SF63">
    <property type="entry name" value="AMINO ACID TRANSPORTER"/>
    <property type="match status" value="1"/>
</dbReference>
<evidence type="ECO:0000313" key="10">
    <source>
        <dbReference type="Proteomes" id="UP000319342"/>
    </source>
</evidence>
<dbReference type="InterPro" id="IPR001991">
    <property type="entry name" value="Na-dicarboxylate_symporter"/>
</dbReference>
<accession>A0A518CZD8</accession>
<evidence type="ECO:0000313" key="9">
    <source>
        <dbReference type="EMBL" id="QDU84594.1"/>
    </source>
</evidence>
<keyword evidence="5 8" id="KW-1133">Transmembrane helix</keyword>
<feature type="transmembrane region" description="Helical" evidence="8">
    <location>
        <begin position="142"/>
        <end position="164"/>
    </location>
</feature>
<feature type="transmembrane region" description="Helical" evidence="8">
    <location>
        <begin position="229"/>
        <end position="251"/>
    </location>
</feature>
<dbReference type="GO" id="GO:0016020">
    <property type="term" value="C:membrane"/>
    <property type="evidence" value="ECO:0007669"/>
    <property type="project" value="UniProtKB-SubCell"/>
</dbReference>
<evidence type="ECO:0000256" key="4">
    <source>
        <dbReference type="ARBA" id="ARBA00022847"/>
    </source>
</evidence>
<dbReference type="AlphaFoldDB" id="A0A518CZD8"/>
<dbReference type="InterPro" id="IPR018107">
    <property type="entry name" value="Na-dicarboxylate_symporter_CS"/>
</dbReference>
<dbReference type="OrthoDB" id="9768885at2"/>
<protein>
    <submittedName>
        <fullName evidence="9">Proton glutamate symport protein</fullName>
    </submittedName>
</protein>
<evidence type="ECO:0000256" key="1">
    <source>
        <dbReference type="ARBA" id="ARBA00004141"/>
    </source>
</evidence>
<evidence type="ECO:0000256" key="2">
    <source>
        <dbReference type="ARBA" id="ARBA00022448"/>
    </source>
</evidence>
<feature type="transmembrane region" description="Helical" evidence="8">
    <location>
        <begin position="7"/>
        <end position="25"/>
    </location>
</feature>
<dbReference type="InterPro" id="IPR050746">
    <property type="entry name" value="DAACS"/>
</dbReference>
<keyword evidence="4" id="KW-0769">Symport</keyword>
<dbReference type="PROSITE" id="PS00714">
    <property type="entry name" value="NA_DICARBOXYL_SYMP_2"/>
    <property type="match status" value="1"/>
</dbReference>
<feature type="transmembrane region" description="Helical" evidence="8">
    <location>
        <begin position="307"/>
        <end position="329"/>
    </location>
</feature>
<proteinExistence type="predicted"/>
<organism evidence="9 10">
    <name type="scientific">Rohdeia mirabilis</name>
    <dbReference type="NCBI Taxonomy" id="2528008"/>
    <lineage>
        <taxon>Bacteria</taxon>
        <taxon>Pseudomonadati</taxon>
        <taxon>Planctomycetota</taxon>
        <taxon>Planctomycetia</taxon>
        <taxon>Planctomycetia incertae sedis</taxon>
        <taxon>Rohdeia</taxon>
    </lineage>
</organism>
<name>A0A518CZD8_9BACT</name>
<gene>
    <name evidence="9" type="primary">gltP</name>
    <name evidence="9" type="ORF">Pla163_17050</name>
</gene>
<dbReference type="GO" id="GO:1902475">
    <property type="term" value="P:L-alpha-amino acid transmembrane transport"/>
    <property type="evidence" value="ECO:0007669"/>
    <property type="project" value="UniProtKB-ARBA"/>
</dbReference>
<dbReference type="Pfam" id="PF00375">
    <property type="entry name" value="SDF"/>
    <property type="match status" value="1"/>
</dbReference>
<feature type="transmembrane region" description="Helical" evidence="8">
    <location>
        <begin position="272"/>
        <end position="295"/>
    </location>
</feature>
<feature type="transmembrane region" description="Helical" evidence="8">
    <location>
        <begin position="171"/>
        <end position="194"/>
    </location>
</feature>